<dbReference type="InterPro" id="IPR050739">
    <property type="entry name" value="MFP"/>
</dbReference>
<keyword evidence="2" id="KW-1133">Transmembrane helix</keyword>
<dbReference type="Proteomes" id="UP000672602">
    <property type="component" value="Unassembled WGS sequence"/>
</dbReference>
<evidence type="ECO:0000313" key="7">
    <source>
        <dbReference type="Proteomes" id="UP000672602"/>
    </source>
</evidence>
<dbReference type="GO" id="GO:0055085">
    <property type="term" value="P:transmembrane transport"/>
    <property type="evidence" value="ECO:0007669"/>
    <property type="project" value="InterPro"/>
</dbReference>
<organism evidence="6 7">
    <name type="scientific">Marivibrio halodurans</name>
    <dbReference type="NCBI Taxonomy" id="2039722"/>
    <lineage>
        <taxon>Bacteria</taxon>
        <taxon>Pseudomonadati</taxon>
        <taxon>Pseudomonadota</taxon>
        <taxon>Alphaproteobacteria</taxon>
        <taxon>Rhodospirillales</taxon>
        <taxon>Rhodospirillaceae</taxon>
        <taxon>Marivibrio</taxon>
    </lineage>
</organism>
<dbReference type="AlphaFoldDB" id="A0A8J7RZ99"/>
<name>A0A8J7RZ99_9PROT</name>
<keyword evidence="2" id="KW-0812">Transmembrane</keyword>
<dbReference type="Pfam" id="PF25917">
    <property type="entry name" value="BSH_RND"/>
    <property type="match status" value="1"/>
</dbReference>
<keyword evidence="2" id="KW-0472">Membrane</keyword>
<dbReference type="RefSeq" id="WP_210680381.1">
    <property type="nucleotide sequence ID" value="NZ_JAGMWN010000001.1"/>
</dbReference>
<dbReference type="InterPro" id="IPR058625">
    <property type="entry name" value="MdtA-like_BSH"/>
</dbReference>
<evidence type="ECO:0000313" key="6">
    <source>
        <dbReference type="EMBL" id="MBP5855809.1"/>
    </source>
</evidence>
<feature type="domain" description="Multidrug resistance protein MdtA-like barrel-sandwich hybrid" evidence="4">
    <location>
        <begin position="65"/>
        <end position="259"/>
    </location>
</feature>
<dbReference type="Gene3D" id="2.40.50.100">
    <property type="match status" value="1"/>
</dbReference>
<keyword evidence="7" id="KW-1185">Reference proteome</keyword>
<feature type="transmembrane region" description="Helical" evidence="2">
    <location>
        <begin position="26"/>
        <end position="47"/>
    </location>
</feature>
<dbReference type="SUPFAM" id="SSF111369">
    <property type="entry name" value="HlyD-like secretion proteins"/>
    <property type="match status" value="2"/>
</dbReference>
<dbReference type="Gene3D" id="1.10.287.470">
    <property type="entry name" value="Helix hairpin bin"/>
    <property type="match status" value="2"/>
</dbReference>
<dbReference type="InterPro" id="IPR058624">
    <property type="entry name" value="MdtA-like_HH"/>
</dbReference>
<protein>
    <submittedName>
        <fullName evidence="6">HlyD family secretion protein</fullName>
    </submittedName>
</protein>
<dbReference type="PANTHER" id="PTHR30386:SF24">
    <property type="entry name" value="MULTIDRUG RESISTANCE EFFLUX PUMP"/>
    <property type="match status" value="1"/>
</dbReference>
<dbReference type="PANTHER" id="PTHR30386">
    <property type="entry name" value="MEMBRANE FUSION SUBUNIT OF EMRAB-TOLC MULTIDRUG EFFLUX PUMP"/>
    <property type="match status" value="1"/>
</dbReference>
<accession>A0A8J7RZ99</accession>
<dbReference type="Pfam" id="PF25963">
    <property type="entry name" value="Beta-barrel_AAEA"/>
    <property type="match status" value="1"/>
</dbReference>
<feature type="domain" description="p-hydroxybenzoic acid efflux pump subunit AaeA-like beta-barrel" evidence="5">
    <location>
        <begin position="266"/>
        <end position="358"/>
    </location>
</feature>
<evidence type="ECO:0000256" key="1">
    <source>
        <dbReference type="SAM" id="Coils"/>
    </source>
</evidence>
<keyword evidence="1" id="KW-0175">Coiled coil</keyword>
<reference evidence="6" key="1">
    <citation type="submission" date="2021-04" db="EMBL/GenBank/DDBJ databases">
        <authorList>
            <person name="Zhang D.-C."/>
        </authorList>
    </citation>
    <scope>NUCLEOTIDE SEQUENCE</scope>
    <source>
        <strain evidence="6">CGMCC 1.15697</strain>
    </source>
</reference>
<feature type="coiled-coil region" evidence="1">
    <location>
        <begin position="105"/>
        <end position="191"/>
    </location>
</feature>
<proteinExistence type="predicted"/>
<dbReference type="EMBL" id="JAGMWN010000001">
    <property type="protein sequence ID" value="MBP5855809.1"/>
    <property type="molecule type" value="Genomic_DNA"/>
</dbReference>
<evidence type="ECO:0000256" key="2">
    <source>
        <dbReference type="SAM" id="Phobius"/>
    </source>
</evidence>
<evidence type="ECO:0000259" key="3">
    <source>
        <dbReference type="Pfam" id="PF25876"/>
    </source>
</evidence>
<evidence type="ECO:0000259" key="5">
    <source>
        <dbReference type="Pfam" id="PF25963"/>
    </source>
</evidence>
<sequence>MTESKDRGGSAASEPARARTGWRKKVMLALLVGAVVVGGGYFGHQWWTVDRFVEDTDDAYVKADIVNLSAEVSGTVTTVSVEDNQYVEKGAVLVRLDDRDYRAALRSAEARIDVARAAIETIAANRNLQARRIEAGEADLATASANLEFARKDLDRKKALVAKGATTARSLDEARNAYRTATATRDKARATLEGDRNELAVLAAQRKQRLGELESARADRTAAETNLDRTVIRAPRAGTVGNREIEAGETVASGTRLLSIVPRDDFYVVANFKETQIEHFREGMDADIALDMFGGRHFRGHIASLAPATGSEFALLPPQNATGNFTKIVQRVPVRLRFDEAFPNGLSPRPGSSAIVIIRTDGDAS</sequence>
<gene>
    <name evidence="6" type="ORF">KAJ83_02230</name>
</gene>
<dbReference type="Gene3D" id="2.40.30.170">
    <property type="match status" value="1"/>
</dbReference>
<dbReference type="Pfam" id="PF25876">
    <property type="entry name" value="HH_MFP_RND"/>
    <property type="match status" value="1"/>
</dbReference>
<comment type="caution">
    <text evidence="6">The sequence shown here is derived from an EMBL/GenBank/DDBJ whole genome shotgun (WGS) entry which is preliminary data.</text>
</comment>
<dbReference type="InterPro" id="IPR058634">
    <property type="entry name" value="AaeA-lik-b-barrel"/>
</dbReference>
<evidence type="ECO:0000259" key="4">
    <source>
        <dbReference type="Pfam" id="PF25917"/>
    </source>
</evidence>
<feature type="domain" description="Multidrug resistance protein MdtA-like alpha-helical hairpin" evidence="3">
    <location>
        <begin position="137"/>
        <end position="198"/>
    </location>
</feature>